<accession>G1X2S7</accession>
<dbReference type="AlphaFoldDB" id="G1X2S7"/>
<protein>
    <submittedName>
        <fullName evidence="2">Uncharacterized protein</fullName>
    </submittedName>
</protein>
<dbReference type="Proteomes" id="UP000008784">
    <property type="component" value="Unassembled WGS sequence"/>
</dbReference>
<comment type="caution">
    <text evidence="2">The sequence shown here is derived from an EMBL/GenBank/DDBJ whole genome shotgun (WGS) entry which is preliminary data.</text>
</comment>
<evidence type="ECO:0000256" key="1">
    <source>
        <dbReference type="SAM" id="MobiDB-lite"/>
    </source>
</evidence>
<sequence>MQQYAIEINNINFKTHTNQSSYNNKKKNNNNSNNFGGKKNKKDNNGQWKRDKNGKMHPNQTFKPAPMDLNNTRQQYPHNKPKKGPKSNTPLYWN</sequence>
<feature type="compositionally biased region" description="Basic and acidic residues" evidence="1">
    <location>
        <begin position="42"/>
        <end position="54"/>
    </location>
</feature>
<proteinExistence type="predicted"/>
<gene>
    <name evidence="2" type="ORF">AOL_s00010g1</name>
</gene>
<evidence type="ECO:0000313" key="2">
    <source>
        <dbReference type="EMBL" id="EGX52549.1"/>
    </source>
</evidence>
<feature type="non-terminal residue" evidence="2">
    <location>
        <position position="94"/>
    </location>
</feature>
<evidence type="ECO:0000313" key="3">
    <source>
        <dbReference type="Proteomes" id="UP000008784"/>
    </source>
</evidence>
<dbReference type="HOGENOM" id="CLU_2391826_0_0_1"/>
<dbReference type="EMBL" id="ADOT01000023">
    <property type="protein sequence ID" value="EGX52549.1"/>
    <property type="molecule type" value="Genomic_DNA"/>
</dbReference>
<feature type="region of interest" description="Disordered" evidence="1">
    <location>
        <begin position="15"/>
        <end position="94"/>
    </location>
</feature>
<organism evidence="2 3">
    <name type="scientific">Arthrobotrys oligospora (strain ATCC 24927 / CBS 115.81 / DSM 1491)</name>
    <name type="common">Nematode-trapping fungus</name>
    <name type="synonym">Didymozoophaga oligospora</name>
    <dbReference type="NCBI Taxonomy" id="756982"/>
    <lineage>
        <taxon>Eukaryota</taxon>
        <taxon>Fungi</taxon>
        <taxon>Dikarya</taxon>
        <taxon>Ascomycota</taxon>
        <taxon>Pezizomycotina</taxon>
        <taxon>Orbiliomycetes</taxon>
        <taxon>Orbiliales</taxon>
        <taxon>Orbiliaceae</taxon>
        <taxon>Orbilia</taxon>
        <taxon>Orbilia oligospora</taxon>
    </lineage>
</organism>
<dbReference type="GeneID" id="22889774"/>
<name>G1X2S7_ARTOA</name>
<keyword evidence="3" id="KW-1185">Reference proteome</keyword>
<reference evidence="2 3" key="1">
    <citation type="journal article" date="2011" name="PLoS Pathog.">
        <title>Genomic and proteomic analyses of the fungus Arthrobotrys oligospora provide insights into nematode-trap formation.</title>
        <authorList>
            <person name="Yang J."/>
            <person name="Wang L."/>
            <person name="Ji X."/>
            <person name="Feng Y."/>
            <person name="Li X."/>
            <person name="Zou C."/>
            <person name="Xu J."/>
            <person name="Ren Y."/>
            <person name="Mi Q."/>
            <person name="Wu J."/>
            <person name="Liu S."/>
            <person name="Liu Y."/>
            <person name="Huang X."/>
            <person name="Wang H."/>
            <person name="Niu X."/>
            <person name="Li J."/>
            <person name="Liang L."/>
            <person name="Luo Y."/>
            <person name="Ji K."/>
            <person name="Zhou W."/>
            <person name="Yu Z."/>
            <person name="Li G."/>
            <person name="Liu Y."/>
            <person name="Li L."/>
            <person name="Qiao M."/>
            <person name="Feng L."/>
            <person name="Zhang K.-Q."/>
        </authorList>
    </citation>
    <scope>NUCLEOTIDE SEQUENCE [LARGE SCALE GENOMIC DNA]</scope>
    <source>
        <strain evidence="3">ATCC 24927 / CBS 115.81 / DSM 1491</strain>
    </source>
</reference>
<dbReference type="InParanoid" id="G1X2S7"/>
<dbReference type="RefSeq" id="XP_011118789.1">
    <property type="nucleotide sequence ID" value="XM_011120487.1"/>
</dbReference>